<dbReference type="Gene3D" id="3.40.50.300">
    <property type="entry name" value="P-loop containing nucleotide triphosphate hydrolases"/>
    <property type="match status" value="1"/>
</dbReference>
<sequence length="352" mass="39514">ALVREPGPANDSNTSAIQPLSYKTIEQKQPNTERQLVDIDSQCIPLTLTPPAPLIDDVSANDAAIFQEKLRSTLREAADQIVGQIFQALTKEFHIIVCGSPRVGKSTLINAICGQEVAETKDGLASCTKAISCHTLEGECEIDSKIIHYKYNFWDTPGFESWEKNDIRPNIKAIVKKPESKPLCMIFCASPGTFVNLEELKWLFDLCIREKHIFCALVCTNKYAGQTKSRRAVLDDFKGLLSTYVNDQLREEKDITFYGNVGLCTSVNSQLFEDDDRKLEASGIHELIYGIMESLVDEHVLDWCMLTLENKGFWKDMHEKAAGGVDRVKGRVKAVIDLLKSAKNGKRKKRKK</sequence>
<dbReference type="EMBL" id="CAJNOK010018590">
    <property type="protein sequence ID" value="CAF1285030.1"/>
    <property type="molecule type" value="Genomic_DNA"/>
</dbReference>
<evidence type="ECO:0000313" key="4">
    <source>
        <dbReference type="Proteomes" id="UP000677228"/>
    </source>
</evidence>
<dbReference type="CDD" id="cd00882">
    <property type="entry name" value="Ras_like_GTPase"/>
    <property type="match status" value="1"/>
</dbReference>
<dbReference type="Pfam" id="PF01926">
    <property type="entry name" value="MMR_HSR1"/>
    <property type="match status" value="1"/>
</dbReference>
<accession>A0A8S2EY91</accession>
<proteinExistence type="predicted"/>
<evidence type="ECO:0000259" key="1">
    <source>
        <dbReference type="Pfam" id="PF01926"/>
    </source>
</evidence>
<dbReference type="InterPro" id="IPR027417">
    <property type="entry name" value="P-loop_NTPase"/>
</dbReference>
<gene>
    <name evidence="2" type="ORF">OVA965_LOCUS27823</name>
    <name evidence="3" type="ORF">TMI583_LOCUS28571</name>
</gene>
<reference evidence="2" key="1">
    <citation type="submission" date="2021-02" db="EMBL/GenBank/DDBJ databases">
        <authorList>
            <person name="Nowell W R."/>
        </authorList>
    </citation>
    <scope>NUCLEOTIDE SEQUENCE</scope>
</reference>
<dbReference type="SUPFAM" id="SSF52540">
    <property type="entry name" value="P-loop containing nucleoside triphosphate hydrolases"/>
    <property type="match status" value="1"/>
</dbReference>
<dbReference type="EMBL" id="CAJOBA010040159">
    <property type="protein sequence ID" value="CAF4089999.1"/>
    <property type="molecule type" value="Genomic_DNA"/>
</dbReference>
<dbReference type="InterPro" id="IPR006073">
    <property type="entry name" value="GTP-bd"/>
</dbReference>
<dbReference type="Proteomes" id="UP000682733">
    <property type="component" value="Unassembled WGS sequence"/>
</dbReference>
<protein>
    <recommendedName>
        <fullName evidence="1">G domain-containing protein</fullName>
    </recommendedName>
</protein>
<dbReference type="GO" id="GO:0005525">
    <property type="term" value="F:GTP binding"/>
    <property type="evidence" value="ECO:0007669"/>
    <property type="project" value="InterPro"/>
</dbReference>
<name>A0A8S2EY91_9BILA</name>
<feature type="domain" description="G" evidence="1">
    <location>
        <begin position="95"/>
        <end position="173"/>
    </location>
</feature>
<feature type="non-terminal residue" evidence="2">
    <location>
        <position position="1"/>
    </location>
</feature>
<dbReference type="AlphaFoldDB" id="A0A8S2EY91"/>
<organism evidence="2 4">
    <name type="scientific">Didymodactylos carnosus</name>
    <dbReference type="NCBI Taxonomy" id="1234261"/>
    <lineage>
        <taxon>Eukaryota</taxon>
        <taxon>Metazoa</taxon>
        <taxon>Spiralia</taxon>
        <taxon>Gnathifera</taxon>
        <taxon>Rotifera</taxon>
        <taxon>Eurotatoria</taxon>
        <taxon>Bdelloidea</taxon>
        <taxon>Philodinida</taxon>
        <taxon>Philodinidae</taxon>
        <taxon>Didymodactylos</taxon>
    </lineage>
</organism>
<evidence type="ECO:0000313" key="3">
    <source>
        <dbReference type="EMBL" id="CAF4089999.1"/>
    </source>
</evidence>
<evidence type="ECO:0000313" key="2">
    <source>
        <dbReference type="EMBL" id="CAF1285030.1"/>
    </source>
</evidence>
<comment type="caution">
    <text evidence="2">The sequence shown here is derived from an EMBL/GenBank/DDBJ whole genome shotgun (WGS) entry which is preliminary data.</text>
</comment>
<dbReference type="Proteomes" id="UP000677228">
    <property type="component" value="Unassembled WGS sequence"/>
</dbReference>